<evidence type="ECO:0000256" key="2">
    <source>
        <dbReference type="ARBA" id="ARBA00023002"/>
    </source>
</evidence>
<dbReference type="OrthoDB" id="191979at2759"/>
<feature type="transmembrane region" description="Helical" evidence="4">
    <location>
        <begin position="47"/>
        <end position="66"/>
    </location>
</feature>
<keyword evidence="7" id="KW-1185">Reference proteome</keyword>
<feature type="compositionally biased region" description="Basic and acidic residues" evidence="3">
    <location>
        <begin position="452"/>
        <end position="464"/>
    </location>
</feature>
<keyword evidence="2" id="KW-0560">Oxidoreductase</keyword>
<reference evidence="6 7" key="1">
    <citation type="submission" date="2014-02" db="EMBL/GenBank/DDBJ databases">
        <title>Transposable element dynamics among asymbiotic and ectomycorrhizal Amanita fungi.</title>
        <authorList>
            <consortium name="DOE Joint Genome Institute"/>
            <person name="Hess J."/>
            <person name="Skrede I."/>
            <person name="Wolfe B."/>
            <person name="LaButti K."/>
            <person name="Ohm R.A."/>
            <person name="Grigoriev I.V."/>
            <person name="Pringle A."/>
        </authorList>
    </citation>
    <scope>NUCLEOTIDE SEQUENCE [LARGE SCALE GENOMIC DNA]</scope>
    <source>
        <strain evidence="6 7">SKay4041</strain>
    </source>
</reference>
<accession>A0A2A9NDI8</accession>
<evidence type="ECO:0000313" key="6">
    <source>
        <dbReference type="EMBL" id="PFH47364.1"/>
    </source>
</evidence>
<dbReference type="InterPro" id="IPR013968">
    <property type="entry name" value="PKS_KR"/>
</dbReference>
<feature type="region of interest" description="Disordered" evidence="3">
    <location>
        <begin position="400"/>
        <end position="423"/>
    </location>
</feature>
<dbReference type="AlphaFoldDB" id="A0A2A9NDI8"/>
<dbReference type="PANTHER" id="PTHR24320:SF152">
    <property type="entry name" value="SHORT-CHAIN DEHYDROGENASE_REDUCTASE FAMILY PROTEIN"/>
    <property type="match status" value="1"/>
</dbReference>
<evidence type="ECO:0000313" key="7">
    <source>
        <dbReference type="Proteomes" id="UP000242287"/>
    </source>
</evidence>
<comment type="similarity">
    <text evidence="1">Belongs to the short-chain dehydrogenases/reductases (SDR) family.</text>
</comment>
<dbReference type="Proteomes" id="UP000242287">
    <property type="component" value="Unassembled WGS sequence"/>
</dbReference>
<name>A0A2A9NDI8_9AGAR</name>
<dbReference type="GO" id="GO:0016491">
    <property type="term" value="F:oxidoreductase activity"/>
    <property type="evidence" value="ECO:0007669"/>
    <property type="project" value="UniProtKB-KW"/>
</dbReference>
<feature type="domain" description="Ketoreductase (KR)" evidence="5">
    <location>
        <begin position="52"/>
        <end position="127"/>
    </location>
</feature>
<dbReference type="STRING" id="703135.A0A2A9NDI8"/>
<protein>
    <recommendedName>
        <fullName evidence="5">Ketoreductase (KR) domain-containing protein</fullName>
    </recommendedName>
</protein>
<feature type="region of interest" description="Disordered" evidence="3">
    <location>
        <begin position="354"/>
        <end position="374"/>
    </location>
</feature>
<keyword evidence="4" id="KW-0812">Transmembrane</keyword>
<gene>
    <name evidence="6" type="ORF">AMATHDRAFT_77243</name>
</gene>
<dbReference type="SUPFAM" id="SSF51735">
    <property type="entry name" value="NAD(P)-binding Rossmann-fold domains"/>
    <property type="match status" value="1"/>
</dbReference>
<feature type="region of interest" description="Disordered" evidence="3">
    <location>
        <begin position="452"/>
        <end position="473"/>
    </location>
</feature>
<keyword evidence="4" id="KW-1133">Transmembrane helix</keyword>
<evidence type="ECO:0000256" key="1">
    <source>
        <dbReference type="ARBA" id="ARBA00006484"/>
    </source>
</evidence>
<evidence type="ECO:0000256" key="3">
    <source>
        <dbReference type="SAM" id="MobiDB-lite"/>
    </source>
</evidence>
<dbReference type="Gene3D" id="3.40.50.720">
    <property type="entry name" value="NAD(P)-binding Rossmann-like Domain"/>
    <property type="match status" value="1"/>
</dbReference>
<dbReference type="InterPro" id="IPR036291">
    <property type="entry name" value="NAD(P)-bd_dom_sf"/>
</dbReference>
<sequence length="473" mass="51223">MVLKILGAIASLLLPSKYAAHFFIGIASLIALHTLSQGRRTNRERDLHGRVILVTGGFTSLGLTILQTLAERGAHIIALTPDPIDSPNVTILISLLRTTTSNGQIYAEQCDLNSPSSIRSFCTRFLTGQDQRLDAILFAHEYQHIGPLQFFSNRRESNDAQAREANSLATFLIITLLLPVLLVAPSDRDIRIINLVNPFYAAAIGKGFHARFGSNWTGGVSRAPLLLAEGTRALRTVVLTRHLQRVLDALPSAQVPKTEEGASTIPVISAKMQKSNIVSVSVCPGISRVDTMASMLNADWTLTMGADTFGAFAYLLLQPFLRVLTKSPTAAMQSVLHALFLPTPFKGLGHVKFTPPGSTTEDGHTADTPVPQTSEEVLKPGSLYRECAVVPLRVPLPVEATQATDSQKRTPETQLGGEAPKEVLNVPDDGELGGELTGRLVWEAYEEALKSWEKADHGRQKEDISPSDSADVS</sequence>
<evidence type="ECO:0000259" key="5">
    <source>
        <dbReference type="Pfam" id="PF08659"/>
    </source>
</evidence>
<evidence type="ECO:0000256" key="4">
    <source>
        <dbReference type="SAM" id="Phobius"/>
    </source>
</evidence>
<dbReference type="EMBL" id="KZ302115">
    <property type="protein sequence ID" value="PFH47364.1"/>
    <property type="molecule type" value="Genomic_DNA"/>
</dbReference>
<feature type="transmembrane region" description="Helical" evidence="4">
    <location>
        <begin position="18"/>
        <end position="35"/>
    </location>
</feature>
<dbReference type="Pfam" id="PF08659">
    <property type="entry name" value="KR"/>
    <property type="match status" value="1"/>
</dbReference>
<keyword evidence="4" id="KW-0472">Membrane</keyword>
<proteinExistence type="inferred from homology"/>
<organism evidence="6 7">
    <name type="scientific">Amanita thiersii Skay4041</name>
    <dbReference type="NCBI Taxonomy" id="703135"/>
    <lineage>
        <taxon>Eukaryota</taxon>
        <taxon>Fungi</taxon>
        <taxon>Dikarya</taxon>
        <taxon>Basidiomycota</taxon>
        <taxon>Agaricomycotina</taxon>
        <taxon>Agaricomycetes</taxon>
        <taxon>Agaricomycetidae</taxon>
        <taxon>Agaricales</taxon>
        <taxon>Pluteineae</taxon>
        <taxon>Amanitaceae</taxon>
        <taxon>Amanita</taxon>
    </lineage>
</organism>
<dbReference type="PANTHER" id="PTHR24320">
    <property type="entry name" value="RETINOL DEHYDROGENASE"/>
    <property type="match status" value="1"/>
</dbReference>